<dbReference type="InterPro" id="IPR012341">
    <property type="entry name" value="6hp_glycosidase-like_sf"/>
</dbReference>
<accession>A0ABR8Y6M5</accession>
<name>A0ABR8Y6M5_9BACT</name>
<evidence type="ECO:0000313" key="3">
    <source>
        <dbReference type="EMBL" id="MBD8039829.1"/>
    </source>
</evidence>
<dbReference type="PROSITE" id="PS51257">
    <property type="entry name" value="PROKAR_LIPOPROTEIN"/>
    <property type="match status" value="1"/>
</dbReference>
<reference evidence="3 4" key="1">
    <citation type="submission" date="2020-08" db="EMBL/GenBank/DDBJ databases">
        <title>A Genomic Blueprint of the Chicken Gut Microbiome.</title>
        <authorList>
            <person name="Gilroy R."/>
            <person name="Ravi A."/>
            <person name="Getino M."/>
            <person name="Pursley I."/>
            <person name="Horton D.L."/>
            <person name="Alikhan N.-F."/>
            <person name="Baker D."/>
            <person name="Gharbi K."/>
            <person name="Hall N."/>
            <person name="Watson M."/>
            <person name="Adriaenssens E.M."/>
            <person name="Foster-Nyarko E."/>
            <person name="Jarju S."/>
            <person name="Secka A."/>
            <person name="Antonio M."/>
            <person name="Oren A."/>
            <person name="Chaudhuri R."/>
            <person name="La Ragione R.M."/>
            <person name="Hildebrand F."/>
            <person name="Pallen M.J."/>
        </authorList>
    </citation>
    <scope>NUCLEOTIDE SEQUENCE [LARGE SCALE GENOMIC DNA]</scope>
    <source>
        <strain evidence="3 4">Sa1CVN1</strain>
    </source>
</reference>
<dbReference type="InterPro" id="IPR052043">
    <property type="entry name" value="PolySaccharide_Degr_Enz"/>
</dbReference>
<evidence type="ECO:0000313" key="4">
    <source>
        <dbReference type="Proteomes" id="UP000620874"/>
    </source>
</evidence>
<feature type="signal peptide" evidence="2">
    <location>
        <begin position="1"/>
        <end position="22"/>
    </location>
</feature>
<keyword evidence="4" id="KW-1185">Reference proteome</keyword>
<dbReference type="PANTHER" id="PTHR33886:SF8">
    <property type="entry name" value="UNSATURATED RHAMNOGALACTURONAN HYDROLASE (EUROFUNG)"/>
    <property type="match status" value="1"/>
</dbReference>
<gene>
    <name evidence="3" type="ORF">H9625_05085</name>
</gene>
<dbReference type="GO" id="GO:0016787">
    <property type="term" value="F:hydrolase activity"/>
    <property type="evidence" value="ECO:0007669"/>
    <property type="project" value="UniProtKB-KW"/>
</dbReference>
<feature type="chain" id="PRO_5047051523" evidence="2">
    <location>
        <begin position="23"/>
        <end position="419"/>
    </location>
</feature>
<evidence type="ECO:0000256" key="1">
    <source>
        <dbReference type="ARBA" id="ARBA00022801"/>
    </source>
</evidence>
<dbReference type="PANTHER" id="PTHR33886">
    <property type="entry name" value="UNSATURATED RHAMNOGALACTURONAN HYDROLASE (EUROFUNG)"/>
    <property type="match status" value="1"/>
</dbReference>
<keyword evidence="1 3" id="KW-0378">Hydrolase</keyword>
<protein>
    <submittedName>
        <fullName evidence="3">Glycoside hydrolase family 88 protein</fullName>
    </submittedName>
</protein>
<dbReference type="InterPro" id="IPR008928">
    <property type="entry name" value="6-hairpin_glycosidase_sf"/>
</dbReference>
<dbReference type="Gene3D" id="1.50.10.10">
    <property type="match status" value="1"/>
</dbReference>
<evidence type="ECO:0000256" key="2">
    <source>
        <dbReference type="SAM" id="SignalP"/>
    </source>
</evidence>
<dbReference type="SUPFAM" id="SSF48208">
    <property type="entry name" value="Six-hairpin glycosidases"/>
    <property type="match status" value="1"/>
</dbReference>
<dbReference type="InterPro" id="IPR010905">
    <property type="entry name" value="Glyco_hydro_88"/>
</dbReference>
<keyword evidence="2" id="KW-0732">Signal</keyword>
<dbReference type="Pfam" id="PF07470">
    <property type="entry name" value="Glyco_hydro_88"/>
    <property type="match status" value="1"/>
</dbReference>
<dbReference type="EMBL" id="JACSPP010000010">
    <property type="protein sequence ID" value="MBD8039829.1"/>
    <property type="molecule type" value="Genomic_DNA"/>
</dbReference>
<organism evidence="3 4">
    <name type="scientific">Phocaeicola intestinalis</name>
    <dbReference type="NCBI Taxonomy" id="2762212"/>
    <lineage>
        <taxon>Bacteria</taxon>
        <taxon>Pseudomonadati</taxon>
        <taxon>Bacteroidota</taxon>
        <taxon>Bacteroidia</taxon>
        <taxon>Bacteroidales</taxon>
        <taxon>Bacteroidaceae</taxon>
        <taxon>Phocaeicola</taxon>
    </lineage>
</organism>
<comment type="caution">
    <text evidence="3">The sequence shown here is derived from an EMBL/GenBank/DDBJ whole genome shotgun (WGS) entry which is preliminary data.</text>
</comment>
<proteinExistence type="predicted"/>
<dbReference type="RefSeq" id="WP_191763277.1">
    <property type="nucleotide sequence ID" value="NZ_JACSPP010000010.1"/>
</dbReference>
<sequence>MKTFVCAVCLLLAACCTLSTHAQTRYSQRMAESQGKQWTHGKSWDYVNGLVAKSLLNLCEQYRYADWTADYYQWAKEYADNAINPDGTFKNFKKGNIDNINSGKVLFALYRHEKALDEQNGTHNADRYKKAADWLRNYLVNDYSRIQTGDAKGCFFHKDIYPGQMWLDGLYMGAAFYAEWQANFDPNNTKAWTDIAHQFKTIARHTYDAGKQLYYHAWSANPEDANSFWANKAEPHKGCSKEFWGRGMGWYFAALVDVLEVMPQSHPDYNELKTIVNTVAKGLAHWQDRESGVWYQLLQYDDSFVSRCGIANYLESSASSMFTYAYLKGIRLGILPESYKDVTEKAYQGLLKTFVTTNENGTINLNQSCRSAGLGPAKDPSRDGTPDYYLCGKDVTIVNNEGKAIGPFIMACLEYELVK</sequence>
<dbReference type="Proteomes" id="UP000620874">
    <property type="component" value="Unassembled WGS sequence"/>
</dbReference>